<evidence type="ECO:0000313" key="3">
    <source>
        <dbReference type="Proteomes" id="UP000665561"/>
    </source>
</evidence>
<dbReference type="InterPro" id="IPR010982">
    <property type="entry name" value="Lambda_DNA-bd_dom_sf"/>
</dbReference>
<dbReference type="PANTHER" id="PTHR35010">
    <property type="entry name" value="BLL4672 PROTEIN-RELATED"/>
    <property type="match status" value="1"/>
</dbReference>
<dbReference type="CDD" id="cd00093">
    <property type="entry name" value="HTH_XRE"/>
    <property type="match status" value="1"/>
</dbReference>
<dbReference type="SUPFAM" id="SSF47413">
    <property type="entry name" value="lambda repressor-like DNA-binding domains"/>
    <property type="match status" value="1"/>
</dbReference>
<accession>A0ABW9XQR8</accession>
<sequence length="254" mass="28623">MAGVRRRAAGLRREEVAALAGISLHWYTAMEQGRDIRVSDSVLESLARTLRLQPDERVHLYRLANRNIPLETGSEAYRPTASDPELELIVNQFGRMPAYAIDGNWNLLSWNRAADEMFGGFKLSCKEDGTKNLLWLLFTDPAFRSRFADWETSAAKLVAAFRTAYARRMEDPCVSEIVEELGKTSAEFVGMWERHDVRCLHENQFRMMHPASGEIDLRSNAFYAAEREAVTLVVYTPGSAADSERLSSMLKAGG</sequence>
<dbReference type="Pfam" id="PF17765">
    <property type="entry name" value="MLTR_LBD"/>
    <property type="match status" value="1"/>
</dbReference>
<dbReference type="EMBL" id="JAAAMV010000009">
    <property type="protein sequence ID" value="NBD24717.1"/>
    <property type="molecule type" value="Genomic_DNA"/>
</dbReference>
<gene>
    <name evidence="2" type="ORF">GT019_12610</name>
</gene>
<dbReference type="Gene3D" id="3.30.450.180">
    <property type="match status" value="1"/>
</dbReference>
<dbReference type="Proteomes" id="UP000665561">
    <property type="component" value="Unassembled WGS sequence"/>
</dbReference>
<proteinExistence type="predicted"/>
<protein>
    <submittedName>
        <fullName evidence="2">Helix-turn-helix domain-containing protein</fullName>
    </submittedName>
</protein>
<dbReference type="SMART" id="SM00530">
    <property type="entry name" value="HTH_XRE"/>
    <property type="match status" value="1"/>
</dbReference>
<feature type="domain" description="HTH cro/C1-type" evidence="1">
    <location>
        <begin position="1"/>
        <end position="57"/>
    </location>
</feature>
<comment type="caution">
    <text evidence="2">The sequence shown here is derived from an EMBL/GenBank/DDBJ whole genome shotgun (WGS) entry which is preliminary data.</text>
</comment>
<dbReference type="PANTHER" id="PTHR35010:SF2">
    <property type="entry name" value="BLL4672 PROTEIN"/>
    <property type="match status" value="1"/>
</dbReference>
<dbReference type="InterPro" id="IPR041413">
    <property type="entry name" value="MLTR_LBD"/>
</dbReference>
<reference evidence="2 3" key="1">
    <citation type="submission" date="2020-01" db="EMBL/GenBank/DDBJ databases">
        <title>Paenibacillus soybeanensis sp. nov. isolated from the nodules of soybean (Glycine max(L.) Merr).</title>
        <authorList>
            <person name="Wang H."/>
        </authorList>
    </citation>
    <scope>NUCLEOTIDE SEQUENCE [LARGE SCALE GENOMIC DNA]</scope>
    <source>
        <strain evidence="2 3">T1</strain>
    </source>
</reference>
<dbReference type="Gene3D" id="1.10.260.40">
    <property type="entry name" value="lambda repressor-like DNA-binding domains"/>
    <property type="match status" value="1"/>
</dbReference>
<dbReference type="Pfam" id="PF13560">
    <property type="entry name" value="HTH_31"/>
    <property type="match status" value="1"/>
</dbReference>
<keyword evidence="3" id="KW-1185">Reference proteome</keyword>
<dbReference type="RefSeq" id="WP_161743535.1">
    <property type="nucleotide sequence ID" value="NZ_JAAAMV010000009.1"/>
</dbReference>
<name>A0ABW9XQR8_9BACL</name>
<evidence type="ECO:0000259" key="1">
    <source>
        <dbReference type="SMART" id="SM00530"/>
    </source>
</evidence>
<dbReference type="InterPro" id="IPR001387">
    <property type="entry name" value="Cro/C1-type_HTH"/>
</dbReference>
<organism evidence="2 3">
    <name type="scientific">Paenibacillus glycinis</name>
    <dbReference type="NCBI Taxonomy" id="2697035"/>
    <lineage>
        <taxon>Bacteria</taxon>
        <taxon>Bacillati</taxon>
        <taxon>Bacillota</taxon>
        <taxon>Bacilli</taxon>
        <taxon>Bacillales</taxon>
        <taxon>Paenibacillaceae</taxon>
        <taxon>Paenibacillus</taxon>
    </lineage>
</organism>
<evidence type="ECO:0000313" key="2">
    <source>
        <dbReference type="EMBL" id="NBD24717.1"/>
    </source>
</evidence>